<dbReference type="InterPro" id="IPR015943">
    <property type="entry name" value="WD40/YVTN_repeat-like_dom_sf"/>
</dbReference>
<keyword evidence="5" id="KW-0805">Transcription regulation</keyword>
<keyword evidence="6" id="KW-0804">Transcription</keyword>
<dbReference type="PROSITE" id="PS00678">
    <property type="entry name" value="WD_REPEATS_1"/>
    <property type="match status" value="2"/>
</dbReference>
<evidence type="ECO:0000256" key="1">
    <source>
        <dbReference type="ARBA" id="ARBA00004123"/>
    </source>
</evidence>
<dbReference type="InterPro" id="IPR001680">
    <property type="entry name" value="WD40_rpt"/>
</dbReference>
<gene>
    <name evidence="11" type="ORF">OFUS_LOCUS15739</name>
</gene>
<dbReference type="InterPro" id="IPR019775">
    <property type="entry name" value="WD40_repeat_CS"/>
</dbReference>
<feature type="non-terminal residue" evidence="11">
    <location>
        <position position="401"/>
    </location>
</feature>
<evidence type="ECO:0000256" key="3">
    <source>
        <dbReference type="ARBA" id="ARBA00022574"/>
    </source>
</evidence>
<accession>A0A8J1YAT9</accession>
<comment type="subcellular location">
    <subcellularLocation>
        <location evidence="1">Nucleus</location>
    </subcellularLocation>
</comment>
<evidence type="ECO:0000259" key="10">
    <source>
        <dbReference type="Pfam" id="PF23414"/>
    </source>
</evidence>
<dbReference type="Pfam" id="PF00400">
    <property type="entry name" value="WD40"/>
    <property type="match status" value="2"/>
</dbReference>
<keyword evidence="7" id="KW-0539">Nucleus</keyword>
<evidence type="ECO:0000256" key="4">
    <source>
        <dbReference type="ARBA" id="ARBA00022737"/>
    </source>
</evidence>
<evidence type="ECO:0000256" key="8">
    <source>
        <dbReference type="ARBA" id="ARBA00044130"/>
    </source>
</evidence>
<protein>
    <recommendedName>
        <fullName evidence="8">Transcription initiation factor TFIID subunit 5</fullName>
    </recommendedName>
</protein>
<dbReference type="Gene3D" id="2.130.10.10">
    <property type="entry name" value="YVTN repeat-like/Quinoprotein amine dehydrogenase"/>
    <property type="match status" value="2"/>
</dbReference>
<feature type="domain" description="EML-like second beta-propeller" evidence="10">
    <location>
        <begin position="187"/>
        <end position="349"/>
    </location>
</feature>
<evidence type="ECO:0000256" key="7">
    <source>
        <dbReference type="ARBA" id="ARBA00023242"/>
    </source>
</evidence>
<reference evidence="11" key="1">
    <citation type="submission" date="2022-03" db="EMBL/GenBank/DDBJ databases">
        <authorList>
            <person name="Martin C."/>
        </authorList>
    </citation>
    <scope>NUCLEOTIDE SEQUENCE</scope>
</reference>
<dbReference type="InterPro" id="IPR001632">
    <property type="entry name" value="WD40_G-protein_beta-like"/>
</dbReference>
<dbReference type="EMBL" id="CAIIXF020000007">
    <property type="protein sequence ID" value="CAH1790548.1"/>
    <property type="molecule type" value="Genomic_DNA"/>
</dbReference>
<dbReference type="PROSITE" id="PS50082">
    <property type="entry name" value="WD_REPEATS_2"/>
    <property type="match status" value="6"/>
</dbReference>
<feature type="region of interest" description="Disordered" evidence="9">
    <location>
        <begin position="1"/>
        <end position="29"/>
    </location>
</feature>
<dbReference type="FunFam" id="2.130.10.10:FF:000243">
    <property type="entry name" value="Transcription initiation factor TFIID subunit 5"/>
    <property type="match status" value="1"/>
</dbReference>
<feature type="compositionally biased region" description="Basic and acidic residues" evidence="9">
    <location>
        <begin position="1"/>
        <end position="16"/>
    </location>
</feature>
<dbReference type="SUPFAM" id="SSF50978">
    <property type="entry name" value="WD40 repeat-like"/>
    <property type="match status" value="1"/>
</dbReference>
<comment type="similarity">
    <text evidence="2">Belongs to the WD repeat TAF5 family.</text>
</comment>
<name>A0A8J1YAT9_OWEFU</name>
<dbReference type="AlphaFoldDB" id="A0A8J1YAT9"/>
<dbReference type="InterPro" id="IPR020472">
    <property type="entry name" value="WD40_PAC1"/>
</dbReference>
<dbReference type="GO" id="GO:0016251">
    <property type="term" value="F:RNA polymerase II general transcription initiation factor activity"/>
    <property type="evidence" value="ECO:0007669"/>
    <property type="project" value="TreeGrafter"/>
</dbReference>
<comment type="caution">
    <text evidence="11">The sequence shown here is derived from an EMBL/GenBank/DDBJ whole genome shotgun (WGS) entry which is preliminary data.</text>
</comment>
<dbReference type="SMART" id="SM00320">
    <property type="entry name" value="WD40"/>
    <property type="match status" value="6"/>
</dbReference>
<evidence type="ECO:0000256" key="5">
    <source>
        <dbReference type="ARBA" id="ARBA00023015"/>
    </source>
</evidence>
<dbReference type="PROSITE" id="PS50294">
    <property type="entry name" value="WD_REPEATS_REGION"/>
    <property type="match status" value="5"/>
</dbReference>
<dbReference type="GO" id="GO:0006367">
    <property type="term" value="P:transcription initiation at RNA polymerase II promoter"/>
    <property type="evidence" value="ECO:0007669"/>
    <property type="project" value="TreeGrafter"/>
</dbReference>
<proteinExistence type="inferred from homology"/>
<dbReference type="PRINTS" id="PR00319">
    <property type="entry name" value="GPROTEINB"/>
</dbReference>
<dbReference type="Proteomes" id="UP000749559">
    <property type="component" value="Unassembled WGS sequence"/>
</dbReference>
<dbReference type="InterPro" id="IPR036322">
    <property type="entry name" value="WD40_repeat_dom_sf"/>
</dbReference>
<evidence type="ECO:0000313" key="12">
    <source>
        <dbReference type="Proteomes" id="UP000749559"/>
    </source>
</evidence>
<dbReference type="CDD" id="cd00200">
    <property type="entry name" value="WD40"/>
    <property type="match status" value="1"/>
</dbReference>
<evidence type="ECO:0000256" key="2">
    <source>
        <dbReference type="ARBA" id="ARBA00009435"/>
    </source>
</evidence>
<dbReference type="PANTHER" id="PTHR19879:SF1">
    <property type="entry name" value="CANNONBALL-RELATED"/>
    <property type="match status" value="1"/>
</dbReference>
<sequence>KKKSKKDPLLMKKSKSDPNAPSNNRIPLPEMKDVDKIDRINFYRESMKRVKLGPTTQPSICFYTFLNGYHEVTCIEFTEDSSLIAAGFSNSSIRIWSLTPNRLRTVKGPTDLSIIDIEADDVLERMMDDRSASESRLLVGHSGPVYSTSFSPDKHYLISGSEDGTIRLWSLKTWTNLVVYKGHNYPVWSVQFSPHGHYFVSGGHDRTARIWSTDHYQPLRIFAGHLSDVDCVQFHPNSNYVATGCSDRLVRLYDMLNGKCVRQMSGHKGAIQCLRFSPDGRYLASAGADKTVLLWDLANGNQIGQLRGHTNTVYSLCFSREGAVLASGGIDDQVLLWDVAKVFEEQDSDTAPGTATVANITGEDTKLLIGSQKTKNSPVLDLHFTRRNLLLASGPFMGKRS</sequence>
<dbReference type="GO" id="GO:0005669">
    <property type="term" value="C:transcription factor TFIID complex"/>
    <property type="evidence" value="ECO:0007669"/>
    <property type="project" value="TreeGrafter"/>
</dbReference>
<evidence type="ECO:0000313" key="11">
    <source>
        <dbReference type="EMBL" id="CAH1790548.1"/>
    </source>
</evidence>
<evidence type="ECO:0000256" key="6">
    <source>
        <dbReference type="ARBA" id="ARBA00023163"/>
    </source>
</evidence>
<evidence type="ECO:0000256" key="9">
    <source>
        <dbReference type="SAM" id="MobiDB-lite"/>
    </source>
</evidence>
<dbReference type="PRINTS" id="PR00320">
    <property type="entry name" value="GPROTEINBRPT"/>
</dbReference>
<organism evidence="11 12">
    <name type="scientific">Owenia fusiformis</name>
    <name type="common">Polychaete worm</name>
    <dbReference type="NCBI Taxonomy" id="6347"/>
    <lineage>
        <taxon>Eukaryota</taxon>
        <taxon>Metazoa</taxon>
        <taxon>Spiralia</taxon>
        <taxon>Lophotrochozoa</taxon>
        <taxon>Annelida</taxon>
        <taxon>Polychaeta</taxon>
        <taxon>Sedentaria</taxon>
        <taxon>Canalipalpata</taxon>
        <taxon>Sabellida</taxon>
        <taxon>Oweniida</taxon>
        <taxon>Oweniidae</taxon>
        <taxon>Owenia</taxon>
    </lineage>
</organism>
<dbReference type="InterPro" id="IPR055442">
    <property type="entry name" value="Beta-prop_EML-like_2nd"/>
</dbReference>
<dbReference type="PANTHER" id="PTHR19879">
    <property type="entry name" value="TRANSCRIPTION INITIATION FACTOR TFIID"/>
    <property type="match status" value="1"/>
</dbReference>
<dbReference type="OrthoDB" id="10266330at2759"/>
<keyword evidence="12" id="KW-1185">Reference proteome</keyword>
<keyword evidence="4" id="KW-0677">Repeat</keyword>
<keyword evidence="3" id="KW-0853">WD repeat</keyword>
<dbReference type="Pfam" id="PF23414">
    <property type="entry name" value="Beta-prop_EML_2"/>
    <property type="match status" value="1"/>
</dbReference>